<sequence length="353" mass="37874">MPSGAQPPIVVNVLTGFLGSGKTTLLNALLSGPDLSNTAVIINEFGSIGLDHLLVETIEDDTVLLQSGCICCTIRGDLKQAILSLFEKRKAGRIGSFTRLIIETTGLADPAPIVATLTADLMLKYHFSMGNIVTVVEVPNGQHNIETYTESARQVAVADRLVVTKTDIAEPDAITALIAKLSTMNPTASIEISDPANPAASLILTEDIHDLSARPAEARRWVAAERYHDHAHAPLQDINAHGAIRAISLTTPNAVSWPRFSTWLSLLVNRHGEKLLRVKGIIGVEGYETPVVIHGVQHLIHQPVHMAAWPAGDRTSVLVFIVDGDIGDIAQSFAAFVEADPLAITDSPKQAER</sequence>
<comment type="similarity">
    <text evidence="4">Belongs to the SIMIBI class G3E GTPase family. ZNG1 subfamily.</text>
</comment>
<dbReference type="SMART" id="SM00833">
    <property type="entry name" value="CobW_C"/>
    <property type="match status" value="1"/>
</dbReference>
<dbReference type="SUPFAM" id="SSF52540">
    <property type="entry name" value="P-loop containing nucleoside triphosphate hydrolases"/>
    <property type="match status" value="1"/>
</dbReference>
<protein>
    <submittedName>
        <fullName evidence="8">Cobalamin biosynthesis protein CobW</fullName>
    </submittedName>
</protein>
<proteinExistence type="inferred from homology"/>
<dbReference type="AlphaFoldDB" id="A0AA92HA19"/>
<comment type="function">
    <text evidence="5">Zinc chaperone that directly transfers zinc cofactor to target proteins, thereby activating them. Zinc is transferred from the CXCC motif in the GTPase domain to the zinc binding site in target proteins in a process requiring GTP hydrolysis.</text>
</comment>
<dbReference type="PANTHER" id="PTHR13748">
    <property type="entry name" value="COBW-RELATED"/>
    <property type="match status" value="1"/>
</dbReference>
<dbReference type="InterPro" id="IPR003495">
    <property type="entry name" value="CobW/HypB/UreG_nucleotide-bd"/>
</dbReference>
<dbReference type="InterPro" id="IPR051316">
    <property type="entry name" value="Zinc-reg_GTPase_activator"/>
</dbReference>
<dbReference type="RefSeq" id="WP_116493377.1">
    <property type="nucleotide sequence ID" value="NZ_QDFR01000002.1"/>
</dbReference>
<dbReference type="PANTHER" id="PTHR13748:SF62">
    <property type="entry name" value="COBW DOMAIN-CONTAINING PROTEIN"/>
    <property type="match status" value="1"/>
</dbReference>
<evidence type="ECO:0000256" key="2">
    <source>
        <dbReference type="ARBA" id="ARBA00022801"/>
    </source>
</evidence>
<dbReference type="Gene3D" id="3.30.1220.10">
    <property type="entry name" value="CobW-like, C-terminal domain"/>
    <property type="match status" value="1"/>
</dbReference>
<dbReference type="Pfam" id="PF02492">
    <property type="entry name" value="cobW"/>
    <property type="match status" value="1"/>
</dbReference>
<keyword evidence="3" id="KW-0143">Chaperone</keyword>
<dbReference type="Pfam" id="PF07683">
    <property type="entry name" value="CobW_C"/>
    <property type="match status" value="1"/>
</dbReference>
<dbReference type="SUPFAM" id="SSF90002">
    <property type="entry name" value="Hypothetical protein YjiA, C-terminal domain"/>
    <property type="match status" value="1"/>
</dbReference>
<accession>A0AA92HA19</accession>
<dbReference type="Proteomes" id="UP000244335">
    <property type="component" value="Unassembled WGS sequence"/>
</dbReference>
<dbReference type="InterPro" id="IPR036627">
    <property type="entry name" value="CobW-likC_sf"/>
</dbReference>
<dbReference type="GO" id="GO:0005737">
    <property type="term" value="C:cytoplasm"/>
    <property type="evidence" value="ECO:0007669"/>
    <property type="project" value="TreeGrafter"/>
</dbReference>
<dbReference type="GO" id="GO:0016787">
    <property type="term" value="F:hydrolase activity"/>
    <property type="evidence" value="ECO:0007669"/>
    <property type="project" value="UniProtKB-KW"/>
</dbReference>
<dbReference type="CDD" id="cd03112">
    <property type="entry name" value="CobW-like"/>
    <property type="match status" value="1"/>
</dbReference>
<evidence type="ECO:0000256" key="4">
    <source>
        <dbReference type="ARBA" id="ARBA00034320"/>
    </source>
</evidence>
<reference evidence="8 9" key="1">
    <citation type="submission" date="2018-04" db="EMBL/GenBank/DDBJ databases">
        <authorList>
            <person name="Hagen T."/>
        </authorList>
    </citation>
    <scope>NUCLEOTIDE SEQUENCE [LARGE SCALE GENOMIC DNA]</scope>
    <source>
        <strain evidence="8 9">TPD7009</strain>
    </source>
</reference>
<comment type="caution">
    <text evidence="8">The sequence shown here is derived from an EMBL/GenBank/DDBJ whole genome shotgun (WGS) entry which is preliminary data.</text>
</comment>
<evidence type="ECO:0000256" key="5">
    <source>
        <dbReference type="ARBA" id="ARBA00045658"/>
    </source>
</evidence>
<evidence type="ECO:0000256" key="3">
    <source>
        <dbReference type="ARBA" id="ARBA00023186"/>
    </source>
</evidence>
<gene>
    <name evidence="8" type="ORF">DC430_10170</name>
</gene>
<dbReference type="GO" id="GO:0000166">
    <property type="term" value="F:nucleotide binding"/>
    <property type="evidence" value="ECO:0007669"/>
    <property type="project" value="UniProtKB-KW"/>
</dbReference>
<dbReference type="EMBL" id="QDFR01000002">
    <property type="protein sequence ID" value="PVE55528.1"/>
    <property type="molecule type" value="Genomic_DNA"/>
</dbReference>
<dbReference type="Gene3D" id="3.40.50.300">
    <property type="entry name" value="P-loop containing nucleotide triphosphate hydrolases"/>
    <property type="match status" value="1"/>
</dbReference>
<feature type="domain" description="CobW C-terminal" evidence="7">
    <location>
        <begin position="244"/>
        <end position="337"/>
    </location>
</feature>
<evidence type="ECO:0000256" key="1">
    <source>
        <dbReference type="ARBA" id="ARBA00022741"/>
    </source>
</evidence>
<evidence type="ECO:0000313" key="9">
    <source>
        <dbReference type="Proteomes" id="UP000244335"/>
    </source>
</evidence>
<evidence type="ECO:0000259" key="7">
    <source>
        <dbReference type="SMART" id="SM00833"/>
    </source>
</evidence>
<evidence type="ECO:0000313" key="8">
    <source>
        <dbReference type="EMBL" id="PVE55528.1"/>
    </source>
</evidence>
<keyword evidence="2" id="KW-0378">Hydrolase</keyword>
<keyword evidence="1" id="KW-0547">Nucleotide-binding</keyword>
<name>A0AA92HA19_RHIRH</name>
<evidence type="ECO:0000256" key="6">
    <source>
        <dbReference type="ARBA" id="ARBA00049117"/>
    </source>
</evidence>
<dbReference type="InterPro" id="IPR027417">
    <property type="entry name" value="P-loop_NTPase"/>
</dbReference>
<comment type="catalytic activity">
    <reaction evidence="6">
        <text>GTP + H2O = GDP + phosphate + H(+)</text>
        <dbReference type="Rhea" id="RHEA:19669"/>
        <dbReference type="ChEBI" id="CHEBI:15377"/>
        <dbReference type="ChEBI" id="CHEBI:15378"/>
        <dbReference type="ChEBI" id="CHEBI:37565"/>
        <dbReference type="ChEBI" id="CHEBI:43474"/>
        <dbReference type="ChEBI" id="CHEBI:58189"/>
    </reaction>
    <physiologicalReaction direction="left-to-right" evidence="6">
        <dbReference type="Rhea" id="RHEA:19670"/>
    </physiologicalReaction>
</comment>
<organism evidence="8 9">
    <name type="scientific">Rhizobium rhizogenes</name>
    <name type="common">Agrobacterium rhizogenes</name>
    <dbReference type="NCBI Taxonomy" id="359"/>
    <lineage>
        <taxon>Bacteria</taxon>
        <taxon>Pseudomonadati</taxon>
        <taxon>Pseudomonadota</taxon>
        <taxon>Alphaproteobacteria</taxon>
        <taxon>Hyphomicrobiales</taxon>
        <taxon>Rhizobiaceae</taxon>
        <taxon>Rhizobium/Agrobacterium group</taxon>
        <taxon>Rhizobium</taxon>
    </lineage>
</organism>
<dbReference type="InterPro" id="IPR011629">
    <property type="entry name" value="CobW-like_C"/>
</dbReference>